<accession>A0A8C8C5L5</accession>
<dbReference type="InterPro" id="IPR003598">
    <property type="entry name" value="Ig_sub2"/>
</dbReference>
<dbReference type="Ensembl" id="ENSOTST00005003722.2">
    <property type="protein sequence ID" value="ENSOTSP00005003344.2"/>
    <property type="gene ID" value="ENSOTSG00005001901.2"/>
</dbReference>
<dbReference type="SMART" id="SM00093">
    <property type="entry name" value="SERPIN"/>
    <property type="match status" value="1"/>
</dbReference>
<protein>
    <recommendedName>
        <fullName evidence="3">Ig-like domain-containing protein</fullName>
    </recommendedName>
</protein>
<evidence type="ECO:0000259" key="3">
    <source>
        <dbReference type="PROSITE" id="PS50835"/>
    </source>
</evidence>
<dbReference type="CDD" id="cd02050">
    <property type="entry name" value="serpinG1_C1-INH"/>
    <property type="match status" value="1"/>
</dbReference>
<dbReference type="InterPro" id="IPR000215">
    <property type="entry name" value="Serpin_fam"/>
</dbReference>
<evidence type="ECO:0000256" key="2">
    <source>
        <dbReference type="SAM" id="SignalP"/>
    </source>
</evidence>
<dbReference type="Pfam" id="PF07686">
    <property type="entry name" value="V-set"/>
    <property type="match status" value="1"/>
</dbReference>
<evidence type="ECO:0000313" key="4">
    <source>
        <dbReference type="Ensembl" id="ENSOTSP00005003344.2"/>
    </source>
</evidence>
<feature type="chain" id="PRO_5044244775" description="Ig-like domain-containing protein" evidence="2">
    <location>
        <begin position="27"/>
        <end position="623"/>
    </location>
</feature>
<dbReference type="GO" id="GO:0004867">
    <property type="term" value="F:serine-type endopeptidase inhibitor activity"/>
    <property type="evidence" value="ECO:0007669"/>
    <property type="project" value="InterPro"/>
</dbReference>
<dbReference type="InterPro" id="IPR042185">
    <property type="entry name" value="Serpin_sf_2"/>
</dbReference>
<feature type="signal peptide" evidence="2">
    <location>
        <begin position="1"/>
        <end position="26"/>
    </location>
</feature>
<dbReference type="SMART" id="SM00409">
    <property type="entry name" value="IG"/>
    <property type="match status" value="2"/>
</dbReference>
<feature type="domain" description="Ig-like" evidence="3">
    <location>
        <begin position="16"/>
        <end position="126"/>
    </location>
</feature>
<dbReference type="InterPro" id="IPR013106">
    <property type="entry name" value="Ig_V-set"/>
</dbReference>
<dbReference type="GeneTree" id="ENSGT00940000159681"/>
<dbReference type="PANTHER" id="PTHR11461">
    <property type="entry name" value="SERINE PROTEASE INHIBITOR, SERPIN"/>
    <property type="match status" value="1"/>
</dbReference>
<reference evidence="4" key="2">
    <citation type="submission" date="2025-09" db="UniProtKB">
        <authorList>
            <consortium name="Ensembl"/>
        </authorList>
    </citation>
    <scope>IDENTIFICATION</scope>
</reference>
<dbReference type="InterPro" id="IPR036179">
    <property type="entry name" value="Ig-like_dom_sf"/>
</dbReference>
<dbReference type="InterPro" id="IPR042178">
    <property type="entry name" value="Serpin_sf_1"/>
</dbReference>
<organism evidence="4 5">
    <name type="scientific">Oncorhynchus tshawytscha</name>
    <name type="common">Chinook salmon</name>
    <name type="synonym">Salmo tshawytscha</name>
    <dbReference type="NCBI Taxonomy" id="74940"/>
    <lineage>
        <taxon>Eukaryota</taxon>
        <taxon>Metazoa</taxon>
        <taxon>Chordata</taxon>
        <taxon>Craniata</taxon>
        <taxon>Vertebrata</taxon>
        <taxon>Euteleostomi</taxon>
        <taxon>Actinopterygii</taxon>
        <taxon>Neopterygii</taxon>
        <taxon>Teleostei</taxon>
        <taxon>Protacanthopterygii</taxon>
        <taxon>Salmoniformes</taxon>
        <taxon>Salmonidae</taxon>
        <taxon>Salmoninae</taxon>
        <taxon>Oncorhynchus</taxon>
    </lineage>
</organism>
<keyword evidence="5" id="KW-1185">Reference proteome</keyword>
<keyword evidence="2" id="KW-0732">Signal</keyword>
<dbReference type="InterPro" id="IPR036186">
    <property type="entry name" value="Serpin_sf"/>
</dbReference>
<reference evidence="4" key="1">
    <citation type="submission" date="2025-08" db="UniProtKB">
        <authorList>
            <consortium name="Ensembl"/>
        </authorList>
    </citation>
    <scope>IDENTIFICATION</scope>
</reference>
<dbReference type="Gene3D" id="2.60.40.10">
    <property type="entry name" value="Immunoglobulins"/>
    <property type="match status" value="2"/>
</dbReference>
<dbReference type="InterPro" id="IPR007110">
    <property type="entry name" value="Ig-like_dom"/>
</dbReference>
<evidence type="ECO:0000313" key="5">
    <source>
        <dbReference type="Proteomes" id="UP000694402"/>
    </source>
</evidence>
<dbReference type="SUPFAM" id="SSF56574">
    <property type="entry name" value="Serpins"/>
    <property type="match status" value="1"/>
</dbReference>
<dbReference type="InterPro" id="IPR003599">
    <property type="entry name" value="Ig_sub"/>
</dbReference>
<dbReference type="Proteomes" id="UP000694402">
    <property type="component" value="Unassembled WGS sequence"/>
</dbReference>
<name>A0A8C8C5L5_ONCTS</name>
<dbReference type="PROSITE" id="PS50835">
    <property type="entry name" value="IG_LIKE"/>
    <property type="match status" value="2"/>
</dbReference>
<dbReference type="SUPFAM" id="SSF48726">
    <property type="entry name" value="Immunoglobulin"/>
    <property type="match status" value="2"/>
</dbReference>
<proteinExistence type="inferred from homology"/>
<dbReference type="CDD" id="cd00096">
    <property type="entry name" value="Ig"/>
    <property type="match status" value="1"/>
</dbReference>
<dbReference type="SMART" id="SM00408">
    <property type="entry name" value="IGc2"/>
    <property type="match status" value="2"/>
</dbReference>
<evidence type="ECO:0000256" key="1">
    <source>
        <dbReference type="RuleBase" id="RU000411"/>
    </source>
</evidence>
<feature type="domain" description="Ig-like" evidence="3">
    <location>
        <begin position="135"/>
        <end position="225"/>
    </location>
</feature>
<dbReference type="Gene3D" id="2.30.39.10">
    <property type="entry name" value="Alpha-1-antitrypsin, domain 1"/>
    <property type="match status" value="1"/>
</dbReference>
<dbReference type="InterPro" id="IPR013783">
    <property type="entry name" value="Ig-like_fold"/>
</dbReference>
<dbReference type="Pfam" id="PF00079">
    <property type="entry name" value="Serpin"/>
    <property type="match status" value="1"/>
</dbReference>
<dbReference type="InterPro" id="IPR023796">
    <property type="entry name" value="Serpin_dom"/>
</dbReference>
<dbReference type="AlphaFoldDB" id="A0A8C8C5L5"/>
<comment type="similarity">
    <text evidence="1">Belongs to the serpin family.</text>
</comment>
<dbReference type="GO" id="GO:0005615">
    <property type="term" value="C:extracellular space"/>
    <property type="evidence" value="ECO:0007669"/>
    <property type="project" value="InterPro"/>
</dbReference>
<gene>
    <name evidence="4" type="primary">SERPING1</name>
</gene>
<sequence length="623" mass="70007">MLMWHRDTSCTLLPQPSCLVFHLCLSIQLFSSSIGVLQSVPGSTLVFPCLPGQNQKSFAGAKITWKYNDSLVPDYPESSKQLKASKDGFYLEISPVSVANEGEYECVIKQNDMEWQKVHIVQVDVSSSYILKVIEGSTVNLPCDRPPSSKDPVHWFRYDKGMTNGTRKQLNPAETGEMVEGDRLEWLYGPLEKDMTITLNEVKMEDAGMYYCETAEEGRDSRNFNTIELIVEAAPTVLPYSCVGFMTPWESCQDETSRSWEAMLGESLNEFSMKLYAHLSQSQPMKNLLFSPISISGVLTHLLLGARGKTRRDMETALCLSHDFFCVHSEMKKLKLKLQDTLKMASQIYYNPNMKLSESFTNQSMQFYDADPVKLTNSSEVNVEMINSWVAKQTNNKIKELVDSVPAHTELLLLNAVYFNGQWKMKFDAKSKTFPFVKLNGDTVKVPVLYSAKYKLAVQYVPAVKAQVAMFPLSGASSLFILLPPTTKLTDLQLVEGKMTDRAVSQMVEQMNQVSPQATEVTLPKIKLDIRTEMNTLLRKIGLSELFDSANLCGLYSDNELLLTEARHRAFLSLTEEGVEAGAATSLSFSRSFSSFSALRPFLMILWSDQAKVPLFVGRVTEP</sequence>
<dbReference type="PANTHER" id="PTHR11461:SF159">
    <property type="entry name" value="PLASMA PROTEASE C1 INHIBITOR"/>
    <property type="match status" value="1"/>
</dbReference>
<dbReference type="Gene3D" id="3.30.497.10">
    <property type="entry name" value="Antithrombin, subunit I, domain 2"/>
    <property type="match status" value="1"/>
</dbReference>